<comment type="caution">
    <text evidence="1">The sequence shown here is derived from an EMBL/GenBank/DDBJ whole genome shotgun (WGS) entry which is preliminary data.</text>
</comment>
<dbReference type="EMBL" id="PYAS01000013">
    <property type="protein sequence ID" value="PSL24580.1"/>
    <property type="molecule type" value="Genomic_DNA"/>
</dbReference>
<proteinExistence type="predicted"/>
<protein>
    <submittedName>
        <fullName evidence="1">Uncharacterized protein</fullName>
    </submittedName>
</protein>
<gene>
    <name evidence="1" type="ORF">CLV60_1134</name>
</gene>
<evidence type="ECO:0000313" key="2">
    <source>
        <dbReference type="Proteomes" id="UP000241964"/>
    </source>
</evidence>
<organism evidence="1 2">
    <name type="scientific">Dyadobacter jiangsuensis</name>
    <dbReference type="NCBI Taxonomy" id="1591085"/>
    <lineage>
        <taxon>Bacteria</taxon>
        <taxon>Pseudomonadati</taxon>
        <taxon>Bacteroidota</taxon>
        <taxon>Cytophagia</taxon>
        <taxon>Cytophagales</taxon>
        <taxon>Spirosomataceae</taxon>
        <taxon>Dyadobacter</taxon>
    </lineage>
</organism>
<keyword evidence="2" id="KW-1185">Reference proteome</keyword>
<dbReference type="Proteomes" id="UP000241964">
    <property type="component" value="Unassembled WGS sequence"/>
</dbReference>
<accession>A0A2P8FS72</accession>
<dbReference type="AlphaFoldDB" id="A0A2P8FS72"/>
<reference evidence="1 2" key="1">
    <citation type="submission" date="2018-03" db="EMBL/GenBank/DDBJ databases">
        <title>Genomic Encyclopedia of Archaeal and Bacterial Type Strains, Phase II (KMG-II): from individual species to whole genera.</title>
        <authorList>
            <person name="Goeker M."/>
        </authorList>
    </citation>
    <scope>NUCLEOTIDE SEQUENCE [LARGE SCALE GENOMIC DNA]</scope>
    <source>
        <strain evidence="1 2">DSM 29057</strain>
    </source>
</reference>
<sequence>MRYLPVRLKACKEIGYCVHLDNYFSNALPMKNLLFNPSRLFFISILLITCSFGAVAQRDSSAAVHIGFIYPVSSNGKHAASITNRFSLHAIAGLSKAETGASIAGVANVVKQNVSGGQIAGAVNVIGGSASGAQISGVANVIGGGATGAQLAGFSNITGGEAKGAQVAGFLNLSDASGAAQVAGFANIAKKDAKGLQLAGFLNKGRDVNAQVAGFANVAKKVKGIQLAGLINIADSSDYPIAIFNFIKNGEKSVALTIDETMTGIVSFRSGGRVLYGIAGIGYNFKDNPKAMYAAEGGLGAHIPLASSLRINLEAVGTTLTDFHGGSYNKNSLRILPALKLGSRFEAFAGPTLNYVSYDRENDYDFIKKYIWKNNSSKDFQGLFVGFNVGMQYIF</sequence>
<name>A0A2P8FS72_9BACT</name>
<evidence type="ECO:0000313" key="1">
    <source>
        <dbReference type="EMBL" id="PSL24580.1"/>
    </source>
</evidence>